<name>A0A484H6Q8_9ZZZZ</name>
<gene>
    <name evidence="1" type="ORF">RIEGSTA812A_PEG_1320</name>
</gene>
<proteinExistence type="inferred from homology"/>
<dbReference type="UniPathway" id="UPA00078"/>
<dbReference type="GO" id="GO:0009102">
    <property type="term" value="P:biotin biosynthetic process"/>
    <property type="evidence" value="ECO:0007669"/>
    <property type="project" value="UniProtKB-UniPathway"/>
</dbReference>
<dbReference type="AlphaFoldDB" id="A0A484H6Q8"/>
<dbReference type="EC" id="6.3.3.3" evidence="1"/>
<dbReference type="CDD" id="cd03109">
    <property type="entry name" value="DTBS"/>
    <property type="match status" value="1"/>
</dbReference>
<dbReference type="GO" id="GO:0004141">
    <property type="term" value="F:dethiobiotin synthase activity"/>
    <property type="evidence" value="ECO:0007669"/>
    <property type="project" value="UniProtKB-EC"/>
</dbReference>
<dbReference type="GO" id="GO:0005524">
    <property type="term" value="F:ATP binding"/>
    <property type="evidence" value="ECO:0007669"/>
    <property type="project" value="InterPro"/>
</dbReference>
<dbReference type="InterPro" id="IPR004472">
    <property type="entry name" value="DTB_synth_BioD"/>
</dbReference>
<keyword evidence="1" id="KW-0436">Ligase</keyword>
<dbReference type="PIRSF" id="PIRSF006755">
    <property type="entry name" value="DTB_synth"/>
    <property type="match status" value="1"/>
</dbReference>
<dbReference type="PANTHER" id="PTHR43210:SF5">
    <property type="entry name" value="DETHIOBIOTIN SYNTHETASE"/>
    <property type="match status" value="1"/>
</dbReference>
<sequence>MPALQGLFVTGTDTHVGKTVVAACLVRAFAADYWKPVQSGLISADDSATVLQLAGVSADRVHPCFYGLQAPLAPHEAARREGIQIVLDHFRLPKSDRPVVVEGAGGVLVPLNEQHLMIDLMVHLSLPVILVARSSLGTINHTLLSLAALRNRGLMVLDVIMNGPSNPANRVALENHGRISVKELPWVNPVDAAAIASMTSFLA</sequence>
<evidence type="ECO:0000313" key="1">
    <source>
        <dbReference type="EMBL" id="VBB69847.1"/>
    </source>
</evidence>
<dbReference type="Gene3D" id="3.40.50.300">
    <property type="entry name" value="P-loop containing nucleotide triphosphate hydrolases"/>
    <property type="match status" value="1"/>
</dbReference>
<reference evidence="1" key="1">
    <citation type="submission" date="2018-10" db="EMBL/GenBank/DDBJ databases">
        <authorList>
            <person name="Gruber-Vodicka H."/>
            <person name="Jaeckle O."/>
        </authorList>
    </citation>
    <scope>NUCLEOTIDE SEQUENCE</scope>
</reference>
<dbReference type="NCBIfam" id="TIGR00347">
    <property type="entry name" value="bioD"/>
    <property type="match status" value="1"/>
</dbReference>
<organism evidence="1">
    <name type="scientific">invertebrate metagenome</name>
    <dbReference type="NCBI Taxonomy" id="1711999"/>
    <lineage>
        <taxon>unclassified sequences</taxon>
        <taxon>metagenomes</taxon>
        <taxon>organismal metagenomes</taxon>
    </lineage>
</organism>
<dbReference type="InterPro" id="IPR027417">
    <property type="entry name" value="P-loop_NTPase"/>
</dbReference>
<dbReference type="GO" id="GO:0000287">
    <property type="term" value="F:magnesium ion binding"/>
    <property type="evidence" value="ECO:0007669"/>
    <property type="project" value="InterPro"/>
</dbReference>
<accession>A0A484H6Q8</accession>
<dbReference type="PANTHER" id="PTHR43210">
    <property type="entry name" value="DETHIOBIOTIN SYNTHETASE"/>
    <property type="match status" value="1"/>
</dbReference>
<dbReference type="Pfam" id="PF13500">
    <property type="entry name" value="AAA_26"/>
    <property type="match status" value="1"/>
</dbReference>
<dbReference type="SUPFAM" id="SSF52540">
    <property type="entry name" value="P-loop containing nucleoside triphosphate hydrolases"/>
    <property type="match status" value="1"/>
</dbReference>
<protein>
    <submittedName>
        <fullName evidence="1">Dethiobiotin synthetase</fullName>
        <ecNumber evidence="1">6.3.3.3</ecNumber>
    </submittedName>
</protein>
<dbReference type="EMBL" id="LR026963">
    <property type="protein sequence ID" value="VBB69847.1"/>
    <property type="molecule type" value="Genomic_DNA"/>
</dbReference>
<dbReference type="HAMAP" id="MF_00336">
    <property type="entry name" value="BioD"/>
    <property type="match status" value="1"/>
</dbReference>